<evidence type="ECO:0000313" key="2">
    <source>
        <dbReference type="EMBL" id="AYV49498.1"/>
    </source>
</evidence>
<reference evidence="3 4" key="1">
    <citation type="submission" date="2017-12" db="EMBL/GenBank/DDBJ databases">
        <title>The genome sequence of Caulobacter flavus CGMCC1 15093.</title>
        <authorList>
            <person name="Gao J."/>
            <person name="Mao X."/>
            <person name="Sun J."/>
        </authorList>
    </citation>
    <scope>NUCLEOTIDE SEQUENCE [LARGE SCALE GENOMIC DNA]</scope>
    <source>
        <strain evidence="3 4">CGMCC1 15093</strain>
    </source>
</reference>
<dbReference type="OrthoDB" id="7923537at2"/>
<protein>
    <submittedName>
        <fullName evidence="3">Transcriptional regulator</fullName>
    </submittedName>
</protein>
<evidence type="ECO:0000259" key="1">
    <source>
        <dbReference type="PROSITE" id="PS50943"/>
    </source>
</evidence>
<dbReference type="PROSITE" id="PS50943">
    <property type="entry name" value="HTH_CROC1"/>
    <property type="match status" value="1"/>
</dbReference>
<dbReference type="CDD" id="cd00093">
    <property type="entry name" value="HTH_XRE"/>
    <property type="match status" value="1"/>
</dbReference>
<dbReference type="InterPro" id="IPR010982">
    <property type="entry name" value="Lambda_DNA-bd_dom_sf"/>
</dbReference>
<accession>A0A2N5CQE6</accession>
<dbReference type="Proteomes" id="UP000281192">
    <property type="component" value="Chromosome"/>
</dbReference>
<dbReference type="GO" id="GO:0003677">
    <property type="term" value="F:DNA binding"/>
    <property type="evidence" value="ECO:0007669"/>
    <property type="project" value="InterPro"/>
</dbReference>
<dbReference type="EMBL" id="PJRQ01000039">
    <property type="protein sequence ID" value="PLR10041.1"/>
    <property type="molecule type" value="Genomic_DNA"/>
</dbReference>
<evidence type="ECO:0000313" key="5">
    <source>
        <dbReference type="Proteomes" id="UP000281192"/>
    </source>
</evidence>
<reference evidence="2 5" key="2">
    <citation type="submission" date="2018-01" db="EMBL/GenBank/DDBJ databases">
        <title>Complete genome sequence of Caulobacter flavus RHGG3.</title>
        <authorList>
            <person name="Yang E."/>
        </authorList>
    </citation>
    <scope>NUCLEOTIDE SEQUENCE [LARGE SCALE GENOMIC DNA]</scope>
    <source>
        <strain evidence="2 5">RHGG3</strain>
    </source>
</reference>
<keyword evidence="5" id="KW-1185">Reference proteome</keyword>
<dbReference type="Proteomes" id="UP000234483">
    <property type="component" value="Unassembled WGS sequence"/>
</dbReference>
<organism evidence="3 4">
    <name type="scientific">Caulobacter flavus</name>
    <dbReference type="NCBI Taxonomy" id="1679497"/>
    <lineage>
        <taxon>Bacteria</taxon>
        <taxon>Pseudomonadati</taxon>
        <taxon>Pseudomonadota</taxon>
        <taxon>Alphaproteobacteria</taxon>
        <taxon>Caulobacterales</taxon>
        <taxon>Caulobacteraceae</taxon>
        <taxon>Caulobacter</taxon>
    </lineage>
</organism>
<name>A0A2N5CQE6_9CAUL</name>
<sequence>MSQGALGDRLGLTFQQMQKYERGANRVSASKLQAIAVALGVKVSWFFEGLGDPTAERCGEDPIARTMDRFLATAEGFELARAFPGVPAGQRRSIVALARSLAEEDGNTPALQS</sequence>
<gene>
    <name evidence="2" type="ORF">C1707_08445</name>
    <name evidence="3" type="ORF">CFHF_18110</name>
</gene>
<evidence type="ECO:0000313" key="4">
    <source>
        <dbReference type="Proteomes" id="UP000234483"/>
    </source>
</evidence>
<dbReference type="KEGG" id="cfh:C1707_08445"/>
<dbReference type="SUPFAM" id="SSF47413">
    <property type="entry name" value="lambda repressor-like DNA-binding domains"/>
    <property type="match status" value="1"/>
</dbReference>
<dbReference type="EMBL" id="CP026100">
    <property type="protein sequence ID" value="AYV49498.1"/>
    <property type="molecule type" value="Genomic_DNA"/>
</dbReference>
<proteinExistence type="predicted"/>
<dbReference type="Pfam" id="PF01381">
    <property type="entry name" value="HTH_3"/>
    <property type="match status" value="1"/>
</dbReference>
<feature type="domain" description="HTH cro/C1-type" evidence="1">
    <location>
        <begin position="1"/>
        <end position="46"/>
    </location>
</feature>
<dbReference type="InterPro" id="IPR001387">
    <property type="entry name" value="Cro/C1-type_HTH"/>
</dbReference>
<dbReference type="AlphaFoldDB" id="A0A2N5CQE6"/>
<dbReference type="Gene3D" id="1.10.260.40">
    <property type="entry name" value="lambda repressor-like DNA-binding domains"/>
    <property type="match status" value="1"/>
</dbReference>
<evidence type="ECO:0000313" key="3">
    <source>
        <dbReference type="EMBL" id="PLR10041.1"/>
    </source>
</evidence>